<feature type="non-terminal residue" evidence="1">
    <location>
        <position position="116"/>
    </location>
</feature>
<dbReference type="EMBL" id="KV425589">
    <property type="protein sequence ID" value="KZT22980.1"/>
    <property type="molecule type" value="Genomic_DNA"/>
</dbReference>
<evidence type="ECO:0000313" key="2">
    <source>
        <dbReference type="Proteomes" id="UP000076761"/>
    </source>
</evidence>
<evidence type="ECO:0000313" key="1">
    <source>
        <dbReference type="EMBL" id="KZT22980.1"/>
    </source>
</evidence>
<dbReference type="PANTHER" id="PTHR37844">
    <property type="entry name" value="SER/THR PROTEIN PHOSPHATASE SUPERFAMILY (AFU_ORTHOLOGUE AFUA_1G14840)"/>
    <property type="match status" value="1"/>
</dbReference>
<dbReference type="SUPFAM" id="SSF56300">
    <property type="entry name" value="Metallo-dependent phosphatases"/>
    <property type="match status" value="1"/>
</dbReference>
<dbReference type="OrthoDB" id="550558at2759"/>
<dbReference type="InterPro" id="IPR029052">
    <property type="entry name" value="Metallo-depent_PP-like"/>
</dbReference>
<feature type="non-terminal residue" evidence="1">
    <location>
        <position position="1"/>
    </location>
</feature>
<sequence>VRIQIISDLRMGESNHTFDLDVTAHADYLALLGDTARVADEHLFPWLEDVLGRFKLVFYVTGNHEPYGTTVDSAIVALEARPRTSKLVIRIPRYDVSDTFTVLGCTLWSDLRQSPP</sequence>
<dbReference type="Proteomes" id="UP000076761">
    <property type="component" value="Unassembled WGS sequence"/>
</dbReference>
<accession>A0A165QWP3</accession>
<keyword evidence="2" id="KW-1185">Reference proteome</keyword>
<dbReference type="PANTHER" id="PTHR37844:SF2">
    <property type="entry name" value="SER_THR PROTEIN PHOSPHATASE SUPERFAMILY (AFU_ORTHOLOGUE AFUA_1G14840)"/>
    <property type="match status" value="1"/>
</dbReference>
<gene>
    <name evidence="1" type="ORF">NEOLEDRAFT_1038907</name>
</gene>
<name>A0A165QWP3_9AGAM</name>
<dbReference type="AlphaFoldDB" id="A0A165QWP3"/>
<dbReference type="InParanoid" id="A0A165QWP3"/>
<evidence type="ECO:0008006" key="3">
    <source>
        <dbReference type="Google" id="ProtNLM"/>
    </source>
</evidence>
<reference evidence="1 2" key="1">
    <citation type="journal article" date="2016" name="Mol. Biol. Evol.">
        <title>Comparative Genomics of Early-Diverging Mushroom-Forming Fungi Provides Insights into the Origins of Lignocellulose Decay Capabilities.</title>
        <authorList>
            <person name="Nagy L.G."/>
            <person name="Riley R."/>
            <person name="Tritt A."/>
            <person name="Adam C."/>
            <person name="Daum C."/>
            <person name="Floudas D."/>
            <person name="Sun H."/>
            <person name="Yadav J.S."/>
            <person name="Pangilinan J."/>
            <person name="Larsson K.H."/>
            <person name="Matsuura K."/>
            <person name="Barry K."/>
            <person name="Labutti K."/>
            <person name="Kuo R."/>
            <person name="Ohm R.A."/>
            <person name="Bhattacharya S.S."/>
            <person name="Shirouzu T."/>
            <person name="Yoshinaga Y."/>
            <person name="Martin F.M."/>
            <person name="Grigoriev I.V."/>
            <person name="Hibbett D.S."/>
        </authorList>
    </citation>
    <scope>NUCLEOTIDE SEQUENCE [LARGE SCALE GENOMIC DNA]</scope>
    <source>
        <strain evidence="1 2">HHB14362 ss-1</strain>
    </source>
</reference>
<organism evidence="1 2">
    <name type="scientific">Neolentinus lepideus HHB14362 ss-1</name>
    <dbReference type="NCBI Taxonomy" id="1314782"/>
    <lineage>
        <taxon>Eukaryota</taxon>
        <taxon>Fungi</taxon>
        <taxon>Dikarya</taxon>
        <taxon>Basidiomycota</taxon>
        <taxon>Agaricomycotina</taxon>
        <taxon>Agaricomycetes</taxon>
        <taxon>Gloeophyllales</taxon>
        <taxon>Gloeophyllaceae</taxon>
        <taxon>Neolentinus</taxon>
    </lineage>
</organism>
<protein>
    <recommendedName>
        <fullName evidence="3">Calcineurin-like phosphoesterase domain-containing protein</fullName>
    </recommendedName>
</protein>
<proteinExistence type="predicted"/>